<keyword evidence="3" id="KW-1185">Reference proteome</keyword>
<comment type="caution">
    <text evidence="2">The sequence shown here is derived from an EMBL/GenBank/DDBJ whole genome shotgun (WGS) entry which is preliminary data.</text>
</comment>
<dbReference type="Proteomes" id="UP000664132">
    <property type="component" value="Unassembled WGS sequence"/>
</dbReference>
<feature type="compositionally biased region" description="Polar residues" evidence="1">
    <location>
        <begin position="77"/>
        <end position="90"/>
    </location>
</feature>
<feature type="region of interest" description="Disordered" evidence="1">
    <location>
        <begin position="13"/>
        <end position="100"/>
    </location>
</feature>
<evidence type="ECO:0000256" key="1">
    <source>
        <dbReference type="SAM" id="MobiDB-lite"/>
    </source>
</evidence>
<dbReference type="OrthoDB" id="10605864at2759"/>
<organism evidence="2 3">
    <name type="scientific">Cadophora malorum</name>
    <dbReference type="NCBI Taxonomy" id="108018"/>
    <lineage>
        <taxon>Eukaryota</taxon>
        <taxon>Fungi</taxon>
        <taxon>Dikarya</taxon>
        <taxon>Ascomycota</taxon>
        <taxon>Pezizomycotina</taxon>
        <taxon>Leotiomycetes</taxon>
        <taxon>Helotiales</taxon>
        <taxon>Ploettnerulaceae</taxon>
        <taxon>Cadophora</taxon>
    </lineage>
</organism>
<dbReference type="EMBL" id="JAFJYH010000535">
    <property type="protein sequence ID" value="KAG4411023.1"/>
    <property type="molecule type" value="Genomic_DNA"/>
</dbReference>
<gene>
    <name evidence="2" type="ORF">IFR04_015841</name>
</gene>
<evidence type="ECO:0000313" key="2">
    <source>
        <dbReference type="EMBL" id="KAG4411023.1"/>
    </source>
</evidence>
<feature type="region of interest" description="Disordered" evidence="1">
    <location>
        <begin position="203"/>
        <end position="225"/>
    </location>
</feature>
<dbReference type="AlphaFoldDB" id="A0A8H7T249"/>
<accession>A0A8H7T249</accession>
<reference evidence="2" key="1">
    <citation type="submission" date="2021-02" db="EMBL/GenBank/DDBJ databases">
        <title>Genome sequence Cadophora malorum strain M34.</title>
        <authorList>
            <person name="Stefanovic E."/>
            <person name="Vu D."/>
            <person name="Scully C."/>
            <person name="Dijksterhuis J."/>
            <person name="Roader J."/>
            <person name="Houbraken J."/>
        </authorList>
    </citation>
    <scope>NUCLEOTIDE SEQUENCE</scope>
    <source>
        <strain evidence="2">M34</strain>
    </source>
</reference>
<evidence type="ECO:0000313" key="3">
    <source>
        <dbReference type="Proteomes" id="UP000664132"/>
    </source>
</evidence>
<feature type="compositionally biased region" description="Polar residues" evidence="1">
    <location>
        <begin position="21"/>
        <end position="57"/>
    </location>
</feature>
<sequence>MWQVLDFGDQFEQPEVFGSELRQTQANERQQTRNLTPIVQVSGQQDGAGSRTLSTDVVPNVRPGPGDLPYQPEERPNNTPESQNQPTTWSVDGDLGLQGQPLDLDSLLAPKGQGTYPVDRAFWEQMTIIPPSIGRPDLPGRNRVPHAGRRNVPTEPVFPTLNPGWDRYNPWMGTPSASRPLSSGRISPLQRVGDEMISEDLPIAALPTASGPAHHRTRPFEGDGY</sequence>
<proteinExistence type="predicted"/>
<protein>
    <submittedName>
        <fullName evidence="2">Uncharacterized protein</fullName>
    </submittedName>
</protein>
<name>A0A8H7T249_9HELO</name>